<evidence type="ECO:0000313" key="3">
    <source>
        <dbReference type="Proteomes" id="UP000229081"/>
    </source>
</evidence>
<dbReference type="Proteomes" id="UP000229081">
    <property type="component" value="Chromosome"/>
</dbReference>
<accession>A0A2K8MET4</accession>
<gene>
    <name evidence="2" type="ORF">CVN68_10585</name>
</gene>
<protein>
    <submittedName>
        <fullName evidence="2">Uncharacterized protein</fullName>
    </submittedName>
</protein>
<feature type="transmembrane region" description="Helical" evidence="1">
    <location>
        <begin position="61"/>
        <end position="80"/>
    </location>
</feature>
<dbReference type="AlphaFoldDB" id="A0A2K8MET4"/>
<feature type="transmembrane region" description="Helical" evidence="1">
    <location>
        <begin position="21"/>
        <end position="41"/>
    </location>
</feature>
<dbReference type="KEGG" id="sphc:CVN68_10585"/>
<feature type="transmembrane region" description="Helical" evidence="1">
    <location>
        <begin position="92"/>
        <end position="116"/>
    </location>
</feature>
<keyword evidence="3" id="KW-1185">Reference proteome</keyword>
<organism evidence="2 3">
    <name type="scientific">Sphingomonas psychrotolerans</name>
    <dbReference type="NCBI Taxonomy" id="1327635"/>
    <lineage>
        <taxon>Bacteria</taxon>
        <taxon>Pseudomonadati</taxon>
        <taxon>Pseudomonadota</taxon>
        <taxon>Alphaproteobacteria</taxon>
        <taxon>Sphingomonadales</taxon>
        <taxon>Sphingomonadaceae</taxon>
        <taxon>Sphingomonas</taxon>
    </lineage>
</organism>
<dbReference type="EMBL" id="CP024923">
    <property type="protein sequence ID" value="ATY32373.1"/>
    <property type="molecule type" value="Genomic_DNA"/>
</dbReference>
<keyword evidence="1" id="KW-0472">Membrane</keyword>
<name>A0A2K8MET4_9SPHN</name>
<evidence type="ECO:0000313" key="2">
    <source>
        <dbReference type="EMBL" id="ATY32373.1"/>
    </source>
</evidence>
<sequence>MFTLQIVEVPMAGFVKRLYSPLLFDCLFALSGALGVVGVVLDVSRAYPAIAPAAQPLTKGAALVGAIVAAGLVAIVTTRFDQKHADDFVFHTLTKSAFIAMFTLLFALALWQMLFAARLGGVSSYATIGVLVASWSLAYFYTRVRGTGS</sequence>
<reference evidence="2 3" key="1">
    <citation type="submission" date="2017-11" db="EMBL/GenBank/DDBJ databases">
        <title>Complete genome sequence of Sphingomonas sp. Strain Cra20, a psychrotolerant potential plant growth promoting rhizobacteria.</title>
        <authorList>
            <person name="Luo Y."/>
        </authorList>
    </citation>
    <scope>NUCLEOTIDE SEQUENCE [LARGE SCALE GENOMIC DNA]</scope>
    <source>
        <strain evidence="2 3">Cra20</strain>
    </source>
</reference>
<evidence type="ECO:0000256" key="1">
    <source>
        <dbReference type="SAM" id="Phobius"/>
    </source>
</evidence>
<keyword evidence="1" id="KW-1133">Transmembrane helix</keyword>
<feature type="transmembrane region" description="Helical" evidence="1">
    <location>
        <begin position="122"/>
        <end position="141"/>
    </location>
</feature>
<keyword evidence="1" id="KW-0812">Transmembrane</keyword>
<proteinExistence type="predicted"/>